<sequence>MMQQRLNIFPNTPPHDFSLKTKDIEGARNKFIERKELMERLRQGDQNYMFSQGATNKLQQQYRGNELQQLKNDYNQLKQQVDQLSTTIKNSPNIGQQARYSMDVSNNSPYQQVNGMNYNPNRYSGNSENKINVYRNAGNQIINNQSSIMPRNQSQGNISSSMMYENKPRLGSQDMLNRINSPVYNQNIRSENNLNGPQKQFQRYSPSNFDNQNQKQTNYLANGYNDNQLKNQSIFQMGTLLNRYERHRYVPPQKNEYSRFPSKQVFFY</sequence>
<dbReference type="KEGG" id="tet:TTHERM_00149310"/>
<name>I7M2U5_TETTS</name>
<gene>
    <name evidence="1" type="ORF">TTHERM_00149310</name>
</gene>
<dbReference type="Proteomes" id="UP000009168">
    <property type="component" value="Unassembled WGS sequence"/>
</dbReference>
<protein>
    <submittedName>
        <fullName evidence="1">Uncharacterized protein</fullName>
    </submittedName>
</protein>
<keyword evidence="2" id="KW-1185">Reference proteome</keyword>
<dbReference type="GeneID" id="7838197"/>
<dbReference type="RefSeq" id="XP_001021566.2">
    <property type="nucleotide sequence ID" value="XM_001021566.2"/>
</dbReference>
<evidence type="ECO:0000313" key="1">
    <source>
        <dbReference type="EMBL" id="EAS01321.2"/>
    </source>
</evidence>
<evidence type="ECO:0000313" key="2">
    <source>
        <dbReference type="Proteomes" id="UP000009168"/>
    </source>
</evidence>
<proteinExistence type="predicted"/>
<dbReference type="AlphaFoldDB" id="I7M2U5"/>
<accession>I7M2U5</accession>
<dbReference type="InParanoid" id="I7M2U5"/>
<dbReference type="EMBL" id="GG662603">
    <property type="protein sequence ID" value="EAS01321.2"/>
    <property type="molecule type" value="Genomic_DNA"/>
</dbReference>
<reference evidence="2" key="1">
    <citation type="journal article" date="2006" name="PLoS Biol.">
        <title>Macronuclear genome sequence of the ciliate Tetrahymena thermophila, a model eukaryote.</title>
        <authorList>
            <person name="Eisen J.A."/>
            <person name="Coyne R.S."/>
            <person name="Wu M."/>
            <person name="Wu D."/>
            <person name="Thiagarajan M."/>
            <person name="Wortman J.R."/>
            <person name="Badger J.H."/>
            <person name="Ren Q."/>
            <person name="Amedeo P."/>
            <person name="Jones K.M."/>
            <person name="Tallon L.J."/>
            <person name="Delcher A.L."/>
            <person name="Salzberg S.L."/>
            <person name="Silva J.C."/>
            <person name="Haas B.J."/>
            <person name="Majoros W.H."/>
            <person name="Farzad M."/>
            <person name="Carlton J.M."/>
            <person name="Smith R.K. Jr."/>
            <person name="Garg J."/>
            <person name="Pearlman R.E."/>
            <person name="Karrer K.M."/>
            <person name="Sun L."/>
            <person name="Manning G."/>
            <person name="Elde N.C."/>
            <person name="Turkewitz A.P."/>
            <person name="Asai D.J."/>
            <person name="Wilkes D.E."/>
            <person name="Wang Y."/>
            <person name="Cai H."/>
            <person name="Collins K."/>
            <person name="Stewart B.A."/>
            <person name="Lee S.R."/>
            <person name="Wilamowska K."/>
            <person name="Weinberg Z."/>
            <person name="Ruzzo W.L."/>
            <person name="Wloga D."/>
            <person name="Gaertig J."/>
            <person name="Frankel J."/>
            <person name="Tsao C.-C."/>
            <person name="Gorovsky M.A."/>
            <person name="Keeling P.J."/>
            <person name="Waller R.F."/>
            <person name="Patron N.J."/>
            <person name="Cherry J.M."/>
            <person name="Stover N.A."/>
            <person name="Krieger C.J."/>
            <person name="del Toro C."/>
            <person name="Ryder H.F."/>
            <person name="Williamson S.C."/>
            <person name="Barbeau R.A."/>
            <person name="Hamilton E.P."/>
            <person name="Orias E."/>
        </authorList>
    </citation>
    <scope>NUCLEOTIDE SEQUENCE [LARGE SCALE GENOMIC DNA]</scope>
    <source>
        <strain evidence="2">SB210</strain>
    </source>
</reference>
<organism evidence="1 2">
    <name type="scientific">Tetrahymena thermophila (strain SB210)</name>
    <dbReference type="NCBI Taxonomy" id="312017"/>
    <lineage>
        <taxon>Eukaryota</taxon>
        <taxon>Sar</taxon>
        <taxon>Alveolata</taxon>
        <taxon>Ciliophora</taxon>
        <taxon>Intramacronucleata</taxon>
        <taxon>Oligohymenophorea</taxon>
        <taxon>Hymenostomatida</taxon>
        <taxon>Tetrahymenina</taxon>
        <taxon>Tetrahymenidae</taxon>
        <taxon>Tetrahymena</taxon>
    </lineage>
</organism>